<dbReference type="Gene3D" id="3.40.50.300">
    <property type="entry name" value="P-loop containing nucleotide triphosphate hydrolases"/>
    <property type="match status" value="1"/>
</dbReference>
<feature type="domain" description="ABC transporter" evidence="8">
    <location>
        <begin position="341"/>
        <end position="572"/>
    </location>
</feature>
<dbReference type="InterPro" id="IPR003593">
    <property type="entry name" value="AAA+_ATPase"/>
</dbReference>
<dbReference type="SUPFAM" id="SSF90123">
    <property type="entry name" value="ABC transporter transmembrane region"/>
    <property type="match status" value="1"/>
</dbReference>
<evidence type="ECO:0000313" key="11">
    <source>
        <dbReference type="Proteomes" id="UP000184517"/>
    </source>
</evidence>
<evidence type="ECO:0000256" key="1">
    <source>
        <dbReference type="ARBA" id="ARBA00004651"/>
    </source>
</evidence>
<dbReference type="InterPro" id="IPR003439">
    <property type="entry name" value="ABC_transporter-like_ATP-bd"/>
</dbReference>
<dbReference type="Gene3D" id="1.20.1560.10">
    <property type="entry name" value="ABC transporter type 1, transmembrane domain"/>
    <property type="match status" value="1"/>
</dbReference>
<comment type="subcellular location">
    <subcellularLocation>
        <location evidence="1">Cell membrane</location>
        <topology evidence="1">Multi-pass membrane protein</topology>
    </subcellularLocation>
</comment>
<evidence type="ECO:0000256" key="5">
    <source>
        <dbReference type="ARBA" id="ARBA00022989"/>
    </source>
</evidence>
<dbReference type="GO" id="GO:0005886">
    <property type="term" value="C:plasma membrane"/>
    <property type="evidence" value="ECO:0007669"/>
    <property type="project" value="UniProtKB-SubCell"/>
</dbReference>
<reference evidence="11" key="1">
    <citation type="submission" date="2016-11" db="EMBL/GenBank/DDBJ databases">
        <authorList>
            <person name="Varghese N."/>
            <person name="Submissions S."/>
        </authorList>
    </citation>
    <scope>NUCLEOTIDE SEQUENCE [LARGE SCALE GENOMIC DNA]</scope>
    <source>
        <strain evidence="11">DSM 16579</strain>
    </source>
</reference>
<feature type="domain" description="ABC transmembrane type-1" evidence="9">
    <location>
        <begin position="37"/>
        <end position="314"/>
    </location>
</feature>
<dbReference type="GO" id="GO:0016887">
    <property type="term" value="F:ATP hydrolysis activity"/>
    <property type="evidence" value="ECO:0007669"/>
    <property type="project" value="InterPro"/>
</dbReference>
<proteinExistence type="predicted"/>
<feature type="transmembrane region" description="Helical" evidence="7">
    <location>
        <begin position="134"/>
        <end position="157"/>
    </location>
</feature>
<feature type="transmembrane region" description="Helical" evidence="7">
    <location>
        <begin position="250"/>
        <end position="271"/>
    </location>
</feature>
<dbReference type="Proteomes" id="UP000184517">
    <property type="component" value="Unassembled WGS sequence"/>
</dbReference>
<evidence type="ECO:0000256" key="2">
    <source>
        <dbReference type="ARBA" id="ARBA00022692"/>
    </source>
</evidence>
<keyword evidence="4" id="KW-0067">ATP-binding</keyword>
<feature type="transmembrane region" description="Helical" evidence="7">
    <location>
        <begin position="65"/>
        <end position="85"/>
    </location>
</feature>
<dbReference type="EMBL" id="FQVF01000003">
    <property type="protein sequence ID" value="SHE67268.1"/>
    <property type="molecule type" value="Genomic_DNA"/>
</dbReference>
<dbReference type="Pfam" id="PF00005">
    <property type="entry name" value="ABC_tran"/>
    <property type="match status" value="1"/>
</dbReference>
<dbReference type="SMART" id="SM00382">
    <property type="entry name" value="AAA"/>
    <property type="match status" value="1"/>
</dbReference>
<dbReference type="Pfam" id="PF00664">
    <property type="entry name" value="ABC_membrane"/>
    <property type="match status" value="1"/>
</dbReference>
<organism evidence="10 11">
    <name type="scientific">Marinomonas polaris DSM 16579</name>
    <dbReference type="NCBI Taxonomy" id="1122206"/>
    <lineage>
        <taxon>Bacteria</taxon>
        <taxon>Pseudomonadati</taxon>
        <taxon>Pseudomonadota</taxon>
        <taxon>Gammaproteobacteria</taxon>
        <taxon>Oceanospirillales</taxon>
        <taxon>Oceanospirillaceae</taxon>
        <taxon>Marinomonas</taxon>
    </lineage>
</organism>
<dbReference type="InterPro" id="IPR017871">
    <property type="entry name" value="ABC_transporter-like_CS"/>
</dbReference>
<dbReference type="GO" id="GO:0034040">
    <property type="term" value="F:ATPase-coupled lipid transmembrane transporter activity"/>
    <property type="evidence" value="ECO:0007669"/>
    <property type="project" value="TreeGrafter"/>
</dbReference>
<evidence type="ECO:0000256" key="7">
    <source>
        <dbReference type="SAM" id="Phobius"/>
    </source>
</evidence>
<feature type="transmembrane region" description="Helical" evidence="7">
    <location>
        <begin position="291"/>
        <end position="312"/>
    </location>
</feature>
<dbReference type="RefSeq" id="WP_072838273.1">
    <property type="nucleotide sequence ID" value="NZ_FQVF01000003.1"/>
</dbReference>
<dbReference type="PROSITE" id="PS50893">
    <property type="entry name" value="ABC_TRANSPORTER_2"/>
    <property type="match status" value="1"/>
</dbReference>
<dbReference type="PROSITE" id="PS50929">
    <property type="entry name" value="ABC_TM1F"/>
    <property type="match status" value="1"/>
</dbReference>
<evidence type="ECO:0000256" key="4">
    <source>
        <dbReference type="ARBA" id="ARBA00022840"/>
    </source>
</evidence>
<evidence type="ECO:0000256" key="3">
    <source>
        <dbReference type="ARBA" id="ARBA00022741"/>
    </source>
</evidence>
<dbReference type="PROSITE" id="PS00211">
    <property type="entry name" value="ABC_TRANSPORTER_1"/>
    <property type="match status" value="1"/>
</dbReference>
<dbReference type="OrthoDB" id="9806127at2"/>
<feature type="transmembrane region" description="Helical" evidence="7">
    <location>
        <begin position="29"/>
        <end position="50"/>
    </location>
</feature>
<protein>
    <submittedName>
        <fullName evidence="10">ABC-type multidrug transport system, ATPase and permease component</fullName>
    </submittedName>
</protein>
<keyword evidence="2 7" id="KW-0812">Transmembrane</keyword>
<keyword evidence="5 7" id="KW-1133">Transmembrane helix</keyword>
<dbReference type="SUPFAM" id="SSF52540">
    <property type="entry name" value="P-loop containing nucleoside triphosphate hydrolases"/>
    <property type="match status" value="1"/>
</dbReference>
<sequence>MLSTSQIFTSFKICVDLLFNSKKSAKLKFFYACALDLIVVLFSVSAPILLKKLIDALDSSADTSGVVYLLGIGYGAIWLCSELLLRVRAYITTEVIEEAKIEALRRLCKNSIFKFDSRSRHMPAGEFSAKMAQLLYALPIFIDGLTWQVIPLIIRLVLSVSALSLFAPLIYPALLILCVITFLSISVFTHTHIGDKQRNANLAMQHTSSTIIDALNNKELTIAHATELHEIDNISKSLVNSKRSAVKSMAYTQLVSSTQILFLGIGLLIITLKSIFDVKSGVLTLGGLVQINAYVLQFLLPVSYFGMVISGIKRASVALEENRLSLIDSEFPECLPSSFPLKPSSISITSFKLKSSDGKSYLKDINLNILPGECIALVGNSGAGKTSLIKSIIGLVEPESGSVKIDDTLVTNNSSRTLRKKIGYVPQEPHLFNRSLLDNIFTTETTSAERNKILDLSGIALDSLAANIDKTCADLSGGEKQRVAFARALARTPSILILDEPSSSLDVYYRGVISNTLFTQCKDTTRIIVTHDLDLASQADRVIVMEGGRIIQSGSHDLLIEEDNWYKTYWQKKR</sequence>
<name>A0A1M4VEE0_9GAMM</name>
<dbReference type="STRING" id="1122206.SAMN02745753_00635"/>
<dbReference type="GO" id="GO:0140359">
    <property type="term" value="F:ABC-type transporter activity"/>
    <property type="evidence" value="ECO:0007669"/>
    <property type="project" value="InterPro"/>
</dbReference>
<evidence type="ECO:0000256" key="6">
    <source>
        <dbReference type="ARBA" id="ARBA00023136"/>
    </source>
</evidence>
<dbReference type="InterPro" id="IPR011527">
    <property type="entry name" value="ABC1_TM_dom"/>
</dbReference>
<gene>
    <name evidence="10" type="ORF">SAMN02745753_00635</name>
</gene>
<evidence type="ECO:0000313" key="10">
    <source>
        <dbReference type="EMBL" id="SHE67268.1"/>
    </source>
</evidence>
<accession>A0A1M4VEE0</accession>
<keyword evidence="6 7" id="KW-0472">Membrane</keyword>
<dbReference type="CDD" id="cd03228">
    <property type="entry name" value="ABCC_MRP_Like"/>
    <property type="match status" value="1"/>
</dbReference>
<dbReference type="PANTHER" id="PTHR24221">
    <property type="entry name" value="ATP-BINDING CASSETTE SUB-FAMILY B"/>
    <property type="match status" value="1"/>
</dbReference>
<dbReference type="InterPro" id="IPR039421">
    <property type="entry name" value="Type_1_exporter"/>
</dbReference>
<keyword evidence="11" id="KW-1185">Reference proteome</keyword>
<dbReference type="InterPro" id="IPR036640">
    <property type="entry name" value="ABC1_TM_sf"/>
</dbReference>
<feature type="transmembrane region" description="Helical" evidence="7">
    <location>
        <begin position="169"/>
        <end position="188"/>
    </location>
</feature>
<keyword evidence="3" id="KW-0547">Nucleotide-binding</keyword>
<evidence type="ECO:0000259" key="9">
    <source>
        <dbReference type="PROSITE" id="PS50929"/>
    </source>
</evidence>
<dbReference type="InterPro" id="IPR027417">
    <property type="entry name" value="P-loop_NTPase"/>
</dbReference>
<dbReference type="AlphaFoldDB" id="A0A1M4VEE0"/>
<dbReference type="GO" id="GO:0005524">
    <property type="term" value="F:ATP binding"/>
    <property type="evidence" value="ECO:0007669"/>
    <property type="project" value="UniProtKB-KW"/>
</dbReference>
<dbReference type="PANTHER" id="PTHR24221:SF654">
    <property type="entry name" value="ATP-BINDING CASSETTE SUB-FAMILY B MEMBER 6"/>
    <property type="match status" value="1"/>
</dbReference>
<evidence type="ECO:0000259" key="8">
    <source>
        <dbReference type="PROSITE" id="PS50893"/>
    </source>
</evidence>